<dbReference type="Gene3D" id="3.30.1040.20">
    <property type="match status" value="1"/>
</dbReference>
<name>A0ABM9P1D4_9FLAO</name>
<dbReference type="Proteomes" id="UP001497416">
    <property type="component" value="Unassembled WGS sequence"/>
</dbReference>
<dbReference type="InterPro" id="IPR036363">
    <property type="entry name" value="Thiol_cytolysin_ab_sf"/>
</dbReference>
<dbReference type="Pfam" id="PF01289">
    <property type="entry name" value="Thiol_cytolysin"/>
    <property type="match status" value="1"/>
</dbReference>
<organism evidence="1 2">
    <name type="scientific">Tenacibaculum platacis</name>
    <dbReference type="NCBI Taxonomy" id="3137852"/>
    <lineage>
        <taxon>Bacteria</taxon>
        <taxon>Pseudomonadati</taxon>
        <taxon>Bacteroidota</taxon>
        <taxon>Flavobacteriia</taxon>
        <taxon>Flavobacteriales</taxon>
        <taxon>Flavobacteriaceae</taxon>
        <taxon>Tenacibaculum</taxon>
    </lineage>
</organism>
<protein>
    <submittedName>
        <fullName evidence="1">Thiol-activated cytolysin</fullName>
    </submittedName>
</protein>
<dbReference type="Gene3D" id="3.40.30.40">
    <property type="entry name" value="Perfringolysin"/>
    <property type="match status" value="1"/>
</dbReference>
<evidence type="ECO:0000313" key="2">
    <source>
        <dbReference type="Proteomes" id="UP001497416"/>
    </source>
</evidence>
<proteinExistence type="predicted"/>
<dbReference type="Gene3D" id="3.90.840.10">
    <property type="entry name" value="Thiol-activated cytolysin superfamily/Thiol-activated cytolysin, alpha-beta domain"/>
    <property type="match status" value="1"/>
</dbReference>
<gene>
    <name evidence="1" type="ORF">T190607A01A_20761</name>
</gene>
<comment type="caution">
    <text evidence="1">The sequence shown here is derived from an EMBL/GenBank/DDBJ whole genome shotgun (WGS) entry which is preliminary data.</text>
</comment>
<reference evidence="1 2" key="1">
    <citation type="submission" date="2024-05" db="EMBL/GenBank/DDBJ databases">
        <authorList>
            <person name="Duchaud E."/>
        </authorList>
    </citation>
    <scope>NUCLEOTIDE SEQUENCE [LARGE SCALE GENOMIC DNA]</scope>
    <source>
        <strain evidence="1">Ena-SAMPLE-TAB-13-05-2024-13:56:06:370-140302</strain>
    </source>
</reference>
<dbReference type="EMBL" id="CAXIXY010000004">
    <property type="protein sequence ID" value="CAL2087167.1"/>
    <property type="molecule type" value="Genomic_DNA"/>
</dbReference>
<dbReference type="InterPro" id="IPR036359">
    <property type="entry name" value="Thiol_cytolysin_sf"/>
</dbReference>
<keyword evidence="2" id="KW-1185">Reference proteome</keyword>
<sequence>MKKLRKLMIIGILAVGQVLISQNQTMAKSFSKKANKPLLNTIKKQSFTGTWNTSFGELRLKQSGNKVYGDYKNVGKINGIYNSKTKKLTGTFTNRKKKGFIEFILSGNKFTGKWGWNKSKLNSTWNGTKTNSASKTTVTKNLTVSKNKNINWKRIFKQPVVINSYNKGTAPKANRPVVKTVNGETVTVSINEKGKFSNRQRETKTVQKDRDCVQRTYTMDVNTSTIDFIKMNQNADWLQPGALLETQSVLTGSNAVAYQARNPINLAITANGERIIKSVTVNNPTPTQLTSEANRLISQSNSYASGAEIKYESKEIHSEKDFALKVNGYYNDISGIKASLGFNFSKKTKRNYVLVDFTQSYYTIFTDPLNPTLVFKNPSDNSKVSDYVYISSVTYGRRALLMLETDYTAKQVESALNAEYDAAGTRGGVNIDVNMKDIISNSNKKLIVYGGSARDAVKIINENDMLQGFKNYIQSSFNGVGTGNGKPIGYSFRFASDNKLCALRSQFKQTREECKPFVPEVKVKLTISKVKCLASDDRDNMDDYIINLSARSKNHNGKIIPMVQPEFLFRNTVHDNLYKSNKNNVRLIKSDEKAQIHIREGKTQSIYNSGIYKISKEDIGSNASIDLTLDIVERTGKDRIRIAKNELRRINLKEALRYLQKVTNFTDYGNPINKNGDIKGRYIKLKQGYTIMKEVGNPDGQRVLEGYFWNGNKKRKTAVFFTLELVEDN</sequence>
<dbReference type="PRINTS" id="PR01400">
    <property type="entry name" value="TACYTOLYSIN"/>
</dbReference>
<accession>A0ABM9P1D4</accession>
<dbReference type="RefSeq" id="WP_348712315.1">
    <property type="nucleotide sequence ID" value="NZ_CAXIXY010000004.1"/>
</dbReference>
<dbReference type="SUPFAM" id="SSF56978">
    <property type="entry name" value="Perfringolysin"/>
    <property type="match status" value="1"/>
</dbReference>
<evidence type="ECO:0000313" key="1">
    <source>
        <dbReference type="EMBL" id="CAL2087167.1"/>
    </source>
</evidence>
<dbReference type="InterPro" id="IPR001869">
    <property type="entry name" value="Thiol_cytolysin"/>
</dbReference>